<sequence>MAEDFNSSLLRTGAERLALLGKHAQALMQGYIGEQVDESAFSDAALKKLLAARILWRPDEDSGLKLSHRVRDLIAEMLSDARRRHVNADVAETLELLRNLVMTWREAQQRGDYLLAEQQQVRLTQEVDDLNSRFADAIDSLWQRLNSDFGFVSSLNDKIRENERAQKQISRLLDGLDLIDFDELITLVGGSGPLRKLLVSQLQNQVSAHYSNLREVQSRLLQLMARFRQQQSRNLLVNGMVGFLREHPRFRPGNYAQRTEVPTLFNQAAGLVPAAAAALDRDRDADLLAELLQHLPRRDLQAENLLVAAPAQWSAEAASVAARQQQLKEDVEAYYLQVVDAGQPLSALDYLQSSGLAWDAEIWLFQVIAEYQGLPARQQQQFRIWQDESPTSPWNQVRLIHDVQLQLAPVAQVAS</sequence>
<gene>
    <name evidence="2" type="ORF">SAMN02745752_02436</name>
</gene>
<dbReference type="STRING" id="1122209.SAMN02745752_02436"/>
<reference evidence="2 3" key="1">
    <citation type="submission" date="2016-11" db="EMBL/GenBank/DDBJ databases">
        <authorList>
            <person name="Jaros S."/>
            <person name="Januszkiewicz K."/>
            <person name="Wedrychowicz H."/>
        </authorList>
    </citation>
    <scope>NUCLEOTIDE SEQUENCE [LARGE SCALE GENOMIC DNA]</scope>
    <source>
        <strain evidence="2 3">DSM 21637</strain>
    </source>
</reference>
<keyword evidence="3" id="KW-1185">Reference proteome</keyword>
<proteinExistence type="predicted"/>
<organism evidence="2 3">
    <name type="scientific">Marinospirillum alkaliphilum DSM 21637</name>
    <dbReference type="NCBI Taxonomy" id="1122209"/>
    <lineage>
        <taxon>Bacteria</taxon>
        <taxon>Pseudomonadati</taxon>
        <taxon>Pseudomonadota</taxon>
        <taxon>Gammaproteobacteria</taxon>
        <taxon>Oceanospirillales</taxon>
        <taxon>Oceanospirillaceae</taxon>
        <taxon>Marinospirillum</taxon>
    </lineage>
</organism>
<dbReference type="RefSeq" id="WP_072326770.1">
    <property type="nucleotide sequence ID" value="NZ_FPJW01000009.1"/>
</dbReference>
<dbReference type="AlphaFoldDB" id="A0A1K1YWL0"/>
<keyword evidence="1" id="KW-0175">Coiled coil</keyword>
<dbReference type="Proteomes" id="UP000182350">
    <property type="component" value="Unassembled WGS sequence"/>
</dbReference>
<feature type="coiled-coil region" evidence="1">
    <location>
        <begin position="113"/>
        <end position="175"/>
    </location>
</feature>
<name>A0A1K1YWL0_9GAMM</name>
<evidence type="ECO:0000256" key="1">
    <source>
        <dbReference type="SAM" id="Coils"/>
    </source>
</evidence>
<evidence type="ECO:0000313" key="3">
    <source>
        <dbReference type="Proteomes" id="UP000182350"/>
    </source>
</evidence>
<evidence type="ECO:0000313" key="2">
    <source>
        <dbReference type="EMBL" id="SFX66337.1"/>
    </source>
</evidence>
<protein>
    <submittedName>
        <fullName evidence="2">Uncharacterized protein</fullName>
    </submittedName>
</protein>
<dbReference type="OrthoDB" id="8565078at2"/>
<accession>A0A1K1YWL0</accession>
<dbReference type="EMBL" id="FPJW01000009">
    <property type="protein sequence ID" value="SFX66337.1"/>
    <property type="molecule type" value="Genomic_DNA"/>
</dbReference>